<dbReference type="RefSeq" id="WP_121989711.1">
    <property type="nucleotide sequence ID" value="NZ_OUNR01000016.1"/>
</dbReference>
<dbReference type="OrthoDB" id="5507064at2"/>
<proteinExistence type="predicted"/>
<dbReference type="Gene3D" id="3.30.460.10">
    <property type="entry name" value="Beta Polymerase, domain 2"/>
    <property type="match status" value="1"/>
</dbReference>
<dbReference type="InterPro" id="IPR043519">
    <property type="entry name" value="NT_sf"/>
</dbReference>
<protein>
    <recommendedName>
        <fullName evidence="3">Polymerase nucleotidyl transferase domain-containing protein</fullName>
    </recommendedName>
</protein>
<keyword evidence="2" id="KW-1185">Reference proteome</keyword>
<reference evidence="2" key="1">
    <citation type="submission" date="2018-04" db="EMBL/GenBank/DDBJ databases">
        <authorList>
            <person name="Lucker S."/>
            <person name="Sakoula D."/>
        </authorList>
    </citation>
    <scope>NUCLEOTIDE SEQUENCE [LARGE SCALE GENOMIC DNA]</scope>
</reference>
<gene>
    <name evidence="1" type="ORF">NITLEN_30339</name>
</gene>
<dbReference type="EMBL" id="OUNR01000016">
    <property type="protein sequence ID" value="SPP65425.1"/>
    <property type="molecule type" value="Genomic_DNA"/>
</dbReference>
<dbReference type="AlphaFoldDB" id="A0A330L6G5"/>
<name>A0A330L6G5_9BACT</name>
<dbReference type="Proteomes" id="UP000248168">
    <property type="component" value="Unassembled WGS sequence"/>
</dbReference>
<evidence type="ECO:0000313" key="1">
    <source>
        <dbReference type="EMBL" id="SPP65425.1"/>
    </source>
</evidence>
<sequence length="254" mass="28738">MAGSEWVIDGLPDEYQQHLRAYVKDVQRVYGDSLDGVLLYGSAVRGEFLPGRSNLNIVLVVKSTKADQLKKYSPLHRRWAKEQIVVPLFVTQADLPAMALVFPLEYLEIQEQHRLLAGQDPFVGFKVDQRYLRAEVLQSLRGNLLRVRQRFIEGGGVEEAITILLPLSLTATLPCLRGVQRLLGRPVLSQGEPLLKDVETLFSVDLSGLHDAWLLKRGQISPGQKEVPRLMERYLDSFERLVQSVETRLTQEPA</sequence>
<dbReference type="SUPFAM" id="SSF81301">
    <property type="entry name" value="Nucleotidyltransferase"/>
    <property type="match status" value="1"/>
</dbReference>
<accession>A0A330L6G5</accession>
<evidence type="ECO:0008006" key="3">
    <source>
        <dbReference type="Google" id="ProtNLM"/>
    </source>
</evidence>
<evidence type="ECO:0000313" key="2">
    <source>
        <dbReference type="Proteomes" id="UP000248168"/>
    </source>
</evidence>
<dbReference type="InParanoid" id="A0A330L6G5"/>
<organism evidence="1 2">
    <name type="scientific">Nitrospira lenta</name>
    <dbReference type="NCBI Taxonomy" id="1436998"/>
    <lineage>
        <taxon>Bacteria</taxon>
        <taxon>Pseudomonadati</taxon>
        <taxon>Nitrospirota</taxon>
        <taxon>Nitrospiria</taxon>
        <taxon>Nitrospirales</taxon>
        <taxon>Nitrospiraceae</taxon>
        <taxon>Nitrospira</taxon>
    </lineage>
</organism>